<name>A0AAE2C6P7_9LAMI</name>
<comment type="caution">
    <text evidence="2">The sequence shown here is derived from an EMBL/GenBank/DDBJ whole genome shotgun (WGS) entry which is preliminary data.</text>
</comment>
<keyword evidence="3" id="KW-1185">Reference proteome</keyword>
<evidence type="ECO:0000256" key="1">
    <source>
        <dbReference type="SAM" id="MobiDB-lite"/>
    </source>
</evidence>
<dbReference type="InterPro" id="IPR055296">
    <property type="entry name" value="SRL2-like"/>
</dbReference>
<feature type="region of interest" description="Disordered" evidence="1">
    <location>
        <begin position="165"/>
        <end position="188"/>
    </location>
</feature>
<reference evidence="2" key="1">
    <citation type="submission" date="2020-06" db="EMBL/GenBank/DDBJ databases">
        <authorList>
            <person name="Li T."/>
            <person name="Hu X."/>
            <person name="Zhang T."/>
            <person name="Song X."/>
            <person name="Zhang H."/>
            <person name="Dai N."/>
            <person name="Sheng W."/>
            <person name="Hou X."/>
            <person name="Wei L."/>
        </authorList>
    </citation>
    <scope>NUCLEOTIDE SEQUENCE</scope>
    <source>
        <strain evidence="2">K16</strain>
        <tissue evidence="2">Leaf</tissue>
    </source>
</reference>
<sequence>MGVMSKRMMPVCDSLCICCPGMRPRSRHPVKRYKKLLADIYPKNMEENLMIEKSVNCVNMLQKIPYECPRPLFAGSFLSIIHILLDQTRHDEMRIIGCHALFDFINNQRDGTYMFNLEGLIPKLCLIAQEMGNDERMLRLRCAGLQALSSTVVSAILENCQDSDKETKCSANSNQDNQSNCDQEEHKVENQVPLSSNVMNRAISWRMIVNDKDYFTTADTGSPKFWSRVCLHNMAKLAREATTVRRVLEALFCYFDQGNLWSPDHGLALPVLLDMQSIVENSGHNAHFLLSTVIKHLDHKNVLKDPNMQIDIVHVATSLVRVTKPQSSVMIVGAFSDMMRHLRKSIHCSLDDSKLGEDIIQWHRKFHVAIDECLVQLSYKIGDAGPILDVMAVMLENISNITVMARNTVAAVYRAAQIVAFLPNLLYQNKAWLSLKHYSIKYFLPCQCSTTAADLGRTLSRSASAFSSSAAIFEKLRKEHGSLPKIVDQADETLTDTEGNSKDQSLLTRLKSSYSRKATIKRHSLPPALGNMENELKGISLKLKTRQISLLLSSVWVQAISHLNTPLNYEAIAHTYSLVVLFSQNKKSSNDILIRSFQLALSLRSISLQGGQLQPSRRRSLFTLATSMILFLSKAYNFLPLVTSAKTTLRDEIVDPFLRLVDDGKLQAVDHRTGVDGMVKVYGSKEDDEDALKLLSAIEISEEQSTEYFASMILENLGKLSNAELTNIKEQLVKDFLPDDVCPLGAQLVSETAGKICESGSKDLSEVVEHSIFSASDDDPDLFSCGKMGTFVILDRHLSIRGGIAQVSETTKEVGQLSSLIPSDMPFKDMASQCEALQVGKQQVMSNFMAAPVIQDSSTSLCSQDSTQAHNKPSYSDLQPGYFTTSSIIGVPMRCGAEFQHQPDFFFLPASTPYDNFLKAAGVFCRSAEGFFYKPIFEEVAKDLNNGGIGGAEEATFRKRWNDEIITEGASVVHGEPPQDETGPPKVDSEVEVLHEKVKKQIMKDGHGQKPSKYSTCFSMPQTKYGPPIVVCSLASIENYTLVRVTSKVGMSVELLLNLTTAAFNFWM</sequence>
<reference evidence="2" key="2">
    <citation type="journal article" date="2024" name="Plant">
        <title>Genomic evolution and insights into agronomic trait innovations of Sesamum species.</title>
        <authorList>
            <person name="Miao H."/>
            <person name="Wang L."/>
            <person name="Qu L."/>
            <person name="Liu H."/>
            <person name="Sun Y."/>
            <person name="Le M."/>
            <person name="Wang Q."/>
            <person name="Wei S."/>
            <person name="Zheng Y."/>
            <person name="Lin W."/>
            <person name="Duan Y."/>
            <person name="Cao H."/>
            <person name="Xiong S."/>
            <person name="Wang X."/>
            <person name="Wei L."/>
            <person name="Li C."/>
            <person name="Ma Q."/>
            <person name="Ju M."/>
            <person name="Zhao R."/>
            <person name="Li G."/>
            <person name="Mu C."/>
            <person name="Tian Q."/>
            <person name="Mei H."/>
            <person name="Zhang T."/>
            <person name="Gao T."/>
            <person name="Zhang H."/>
        </authorList>
    </citation>
    <scope>NUCLEOTIDE SEQUENCE</scope>
    <source>
        <strain evidence="2">K16</strain>
    </source>
</reference>
<proteinExistence type="predicted"/>
<evidence type="ECO:0000313" key="3">
    <source>
        <dbReference type="Proteomes" id="UP001289374"/>
    </source>
</evidence>
<dbReference type="AlphaFoldDB" id="A0AAE2C6P7"/>
<dbReference type="PANTHER" id="PTHR46087">
    <property type="entry name" value="PUTATIVE, EXPRESSED-RELATED"/>
    <property type="match status" value="1"/>
</dbReference>
<protein>
    <submittedName>
        <fullName evidence="2">Protein SEMI-ROLLED LEAF 2</fullName>
    </submittedName>
</protein>
<evidence type="ECO:0000313" key="2">
    <source>
        <dbReference type="EMBL" id="KAK4411064.1"/>
    </source>
</evidence>
<accession>A0AAE2C6P7</accession>
<feature type="compositionally biased region" description="Low complexity" evidence="1">
    <location>
        <begin position="169"/>
        <end position="181"/>
    </location>
</feature>
<dbReference type="PANTHER" id="PTHR46087:SF7">
    <property type="entry name" value="CYCLIN-LIKE PROTEIN"/>
    <property type="match status" value="1"/>
</dbReference>
<gene>
    <name evidence="2" type="ORF">Sango_0179400</name>
</gene>
<dbReference type="Proteomes" id="UP001289374">
    <property type="component" value="Unassembled WGS sequence"/>
</dbReference>
<dbReference type="EMBL" id="JACGWL010000001">
    <property type="protein sequence ID" value="KAK4411064.1"/>
    <property type="molecule type" value="Genomic_DNA"/>
</dbReference>
<organism evidence="2 3">
    <name type="scientific">Sesamum angolense</name>
    <dbReference type="NCBI Taxonomy" id="2727404"/>
    <lineage>
        <taxon>Eukaryota</taxon>
        <taxon>Viridiplantae</taxon>
        <taxon>Streptophyta</taxon>
        <taxon>Embryophyta</taxon>
        <taxon>Tracheophyta</taxon>
        <taxon>Spermatophyta</taxon>
        <taxon>Magnoliopsida</taxon>
        <taxon>eudicotyledons</taxon>
        <taxon>Gunneridae</taxon>
        <taxon>Pentapetalae</taxon>
        <taxon>asterids</taxon>
        <taxon>lamiids</taxon>
        <taxon>Lamiales</taxon>
        <taxon>Pedaliaceae</taxon>
        <taxon>Sesamum</taxon>
    </lineage>
</organism>